<organism evidence="6 7">
    <name type="scientific">Streptomyces lichenis</name>
    <dbReference type="NCBI Taxonomy" id="2306967"/>
    <lineage>
        <taxon>Bacteria</taxon>
        <taxon>Bacillati</taxon>
        <taxon>Actinomycetota</taxon>
        <taxon>Actinomycetes</taxon>
        <taxon>Kitasatosporales</taxon>
        <taxon>Streptomycetaceae</taxon>
        <taxon>Streptomyces</taxon>
    </lineage>
</organism>
<dbReference type="EMBL" id="JALPTH010000030">
    <property type="protein sequence ID" value="MCK8680739.1"/>
    <property type="molecule type" value="Genomic_DNA"/>
</dbReference>
<keyword evidence="1" id="KW-0805">Transcription regulation</keyword>
<evidence type="ECO:0000313" key="7">
    <source>
        <dbReference type="Proteomes" id="UP001522868"/>
    </source>
</evidence>
<dbReference type="SMART" id="SM00342">
    <property type="entry name" value="HTH_ARAC"/>
    <property type="match status" value="1"/>
</dbReference>
<keyword evidence="7" id="KW-1185">Reference proteome</keyword>
<dbReference type="InterPro" id="IPR050204">
    <property type="entry name" value="AraC_XylS_family_regulators"/>
</dbReference>
<protein>
    <submittedName>
        <fullName evidence="6">Helix-turn-helix domain-containing protein</fullName>
    </submittedName>
</protein>
<dbReference type="PANTHER" id="PTHR46796:SF6">
    <property type="entry name" value="ARAC SUBFAMILY"/>
    <property type="match status" value="1"/>
</dbReference>
<dbReference type="InterPro" id="IPR020449">
    <property type="entry name" value="Tscrpt_reg_AraC-type_HTH"/>
</dbReference>
<proteinExistence type="predicted"/>
<dbReference type="PROSITE" id="PS01124">
    <property type="entry name" value="HTH_ARAC_FAMILY_2"/>
    <property type="match status" value="1"/>
</dbReference>
<comment type="caution">
    <text evidence="6">The sequence shown here is derived from an EMBL/GenBank/DDBJ whole genome shotgun (WGS) entry which is preliminary data.</text>
</comment>
<dbReference type="SUPFAM" id="SSF46689">
    <property type="entry name" value="Homeodomain-like"/>
    <property type="match status" value="1"/>
</dbReference>
<feature type="compositionally biased region" description="Low complexity" evidence="4">
    <location>
        <begin position="343"/>
        <end position="362"/>
    </location>
</feature>
<gene>
    <name evidence="6" type="ORF">M1O15_25760</name>
</gene>
<dbReference type="InterPro" id="IPR009057">
    <property type="entry name" value="Homeodomain-like_sf"/>
</dbReference>
<dbReference type="InterPro" id="IPR018060">
    <property type="entry name" value="HTH_AraC"/>
</dbReference>
<dbReference type="RefSeq" id="WP_248636563.1">
    <property type="nucleotide sequence ID" value="NZ_JALPTH010000030.1"/>
</dbReference>
<dbReference type="InterPro" id="IPR035418">
    <property type="entry name" value="AraC-bd_2"/>
</dbReference>
<dbReference type="Pfam" id="PF12833">
    <property type="entry name" value="HTH_18"/>
    <property type="match status" value="1"/>
</dbReference>
<sequence>MSPESPDPAPVGLFATAGLDTAPLPVSGDRAELWHEAVSRAFVPLDVRFLEAAPAPGRIVSRQLGPVQVSRVEAGPQAVTRNRRLIARGGDDFLILSLQQRGAALKDQDGRQSRIGPGELSLSDPSRPFRKELRCAFRFLSFQFPRADLRVREGDLRAVTATAFARTDGCHRLVASFLSRLGSSAAELEGPMGHQLGRTALDLLAMLIDERCGRFAPQAPDRAAALLVRVKDHVIRNLGDPDLSPATIAAAHFISVRYLHVLFRAEELSVGRWIRAERLKRCRQDLLEPAAARDGVAAVARRWGFVSPSHFSRAFREEYGQSPRDWQKWVSERRRAAGDGGQRTLTSTTRRPVPTRSALTRV</sequence>
<accession>A0ABT0IHD5</accession>
<dbReference type="PRINTS" id="PR00032">
    <property type="entry name" value="HTHARAC"/>
</dbReference>
<feature type="domain" description="HTH araC/xylS-type" evidence="5">
    <location>
        <begin position="228"/>
        <end position="329"/>
    </location>
</feature>
<name>A0ABT0IHD5_9ACTN</name>
<dbReference type="PANTHER" id="PTHR46796">
    <property type="entry name" value="HTH-TYPE TRANSCRIPTIONAL ACTIVATOR RHAS-RELATED"/>
    <property type="match status" value="1"/>
</dbReference>
<reference evidence="6 7" key="1">
    <citation type="submission" date="2022-04" db="EMBL/GenBank/DDBJ databases">
        <title>Streptomyces sp. nov. LCR6-01 isolated from Lichen of Dirinaria sp.</title>
        <authorList>
            <person name="Kanchanasin P."/>
            <person name="Tanasupawat S."/>
            <person name="Phongsopitanun W."/>
        </authorList>
    </citation>
    <scope>NUCLEOTIDE SEQUENCE [LARGE SCALE GENOMIC DNA]</scope>
    <source>
        <strain evidence="6 7">LCR6-01</strain>
    </source>
</reference>
<evidence type="ECO:0000313" key="6">
    <source>
        <dbReference type="EMBL" id="MCK8680739.1"/>
    </source>
</evidence>
<keyword evidence="3" id="KW-0804">Transcription</keyword>
<keyword evidence="2" id="KW-0238">DNA-binding</keyword>
<evidence type="ECO:0000259" key="5">
    <source>
        <dbReference type="PROSITE" id="PS01124"/>
    </source>
</evidence>
<evidence type="ECO:0000256" key="1">
    <source>
        <dbReference type="ARBA" id="ARBA00023015"/>
    </source>
</evidence>
<dbReference type="Proteomes" id="UP001522868">
    <property type="component" value="Unassembled WGS sequence"/>
</dbReference>
<evidence type="ECO:0000256" key="2">
    <source>
        <dbReference type="ARBA" id="ARBA00023125"/>
    </source>
</evidence>
<evidence type="ECO:0000256" key="4">
    <source>
        <dbReference type="SAM" id="MobiDB-lite"/>
    </source>
</evidence>
<dbReference type="Pfam" id="PF14525">
    <property type="entry name" value="AraC_binding_2"/>
    <property type="match status" value="1"/>
</dbReference>
<evidence type="ECO:0000256" key="3">
    <source>
        <dbReference type="ARBA" id="ARBA00023163"/>
    </source>
</evidence>
<dbReference type="Gene3D" id="1.10.10.60">
    <property type="entry name" value="Homeodomain-like"/>
    <property type="match status" value="1"/>
</dbReference>
<feature type="region of interest" description="Disordered" evidence="4">
    <location>
        <begin position="333"/>
        <end position="362"/>
    </location>
</feature>